<keyword evidence="2" id="KW-0732">Signal</keyword>
<dbReference type="EMBL" id="OU015568">
    <property type="protein sequence ID" value="CAG5077788.1"/>
    <property type="molecule type" value="Genomic_DNA"/>
</dbReference>
<evidence type="ECO:0000313" key="4">
    <source>
        <dbReference type="Proteomes" id="UP001158576"/>
    </source>
</evidence>
<feature type="signal peptide" evidence="2">
    <location>
        <begin position="1"/>
        <end position="20"/>
    </location>
</feature>
<evidence type="ECO:0000256" key="2">
    <source>
        <dbReference type="SAM" id="SignalP"/>
    </source>
</evidence>
<keyword evidence="4" id="KW-1185">Reference proteome</keyword>
<feature type="chain" id="PRO_5047395659" evidence="2">
    <location>
        <begin position="21"/>
        <end position="136"/>
    </location>
</feature>
<keyword evidence="1" id="KW-0175">Coiled coil</keyword>
<proteinExistence type="predicted"/>
<sequence>MKILLAFFAIFSSALEIITSTEEHLEDLFAVMDELRDDDRFKDSIDNFLGGNTMEELKEKMIEAQSLEASAQKSIEVLMEPAQVMEAFDSMIEDLAEDDQFSSQRYEKIIQSSYDSALSQNLSYFCFFFFLALILV</sequence>
<name>A0ABN7RNN6_OIKDI</name>
<feature type="coiled-coil region" evidence="1">
    <location>
        <begin position="18"/>
        <end position="74"/>
    </location>
</feature>
<reference evidence="3 4" key="1">
    <citation type="submission" date="2021-04" db="EMBL/GenBank/DDBJ databases">
        <authorList>
            <person name="Bliznina A."/>
        </authorList>
    </citation>
    <scope>NUCLEOTIDE SEQUENCE [LARGE SCALE GENOMIC DNA]</scope>
</reference>
<evidence type="ECO:0000256" key="1">
    <source>
        <dbReference type="SAM" id="Coils"/>
    </source>
</evidence>
<protein>
    <submittedName>
        <fullName evidence="3">Oidioi.mRNA.OKI2018_I69.PAR.g8812.t1.cds</fullName>
    </submittedName>
</protein>
<organism evidence="3 4">
    <name type="scientific">Oikopleura dioica</name>
    <name type="common">Tunicate</name>
    <dbReference type="NCBI Taxonomy" id="34765"/>
    <lineage>
        <taxon>Eukaryota</taxon>
        <taxon>Metazoa</taxon>
        <taxon>Chordata</taxon>
        <taxon>Tunicata</taxon>
        <taxon>Appendicularia</taxon>
        <taxon>Copelata</taxon>
        <taxon>Oikopleuridae</taxon>
        <taxon>Oikopleura</taxon>
    </lineage>
</organism>
<gene>
    <name evidence="3" type="ORF">OKIOD_LOCUS370</name>
</gene>
<dbReference type="Proteomes" id="UP001158576">
    <property type="component" value="Chromosome PAR"/>
</dbReference>
<evidence type="ECO:0000313" key="3">
    <source>
        <dbReference type="EMBL" id="CAG5077788.1"/>
    </source>
</evidence>
<accession>A0ABN7RNN6</accession>